<name>A0A919L8F3_9ACTN</name>
<keyword evidence="3" id="KW-1185">Reference proteome</keyword>
<sequence length="127" mass="13213">MKIFGREPALLLGFAAAALKLLTAFGFDVDDTQQTLINTVLAAGVGVWLAIVARDGALGAALMQLAQAGLALFVGFGLDWGSEKQATVMATIAALLALWERTQVTAPVPSTWLEQHSPVAPSAPRGV</sequence>
<gene>
    <name evidence="2" type="ORF">GCM10017771_30360</name>
</gene>
<comment type="caution">
    <text evidence="2">The sequence shown here is derived from an EMBL/GenBank/DDBJ whole genome shotgun (WGS) entry which is preliminary data.</text>
</comment>
<feature type="transmembrane region" description="Helical" evidence="1">
    <location>
        <begin position="36"/>
        <end position="53"/>
    </location>
</feature>
<reference evidence="2" key="2">
    <citation type="submission" date="2020-09" db="EMBL/GenBank/DDBJ databases">
        <authorList>
            <person name="Sun Q."/>
            <person name="Zhou Y."/>
        </authorList>
    </citation>
    <scope>NUCLEOTIDE SEQUENCE</scope>
    <source>
        <strain evidence="2">CGMCC 4.7403</strain>
    </source>
</reference>
<feature type="transmembrane region" description="Helical" evidence="1">
    <location>
        <begin position="60"/>
        <end position="78"/>
    </location>
</feature>
<proteinExistence type="predicted"/>
<evidence type="ECO:0000256" key="1">
    <source>
        <dbReference type="SAM" id="Phobius"/>
    </source>
</evidence>
<evidence type="ECO:0008006" key="4">
    <source>
        <dbReference type="Google" id="ProtNLM"/>
    </source>
</evidence>
<protein>
    <recommendedName>
        <fullName evidence="4">Holin</fullName>
    </recommendedName>
</protein>
<accession>A0A919L8F3</accession>
<evidence type="ECO:0000313" key="2">
    <source>
        <dbReference type="EMBL" id="GHH87792.1"/>
    </source>
</evidence>
<dbReference type="AlphaFoldDB" id="A0A919L8F3"/>
<dbReference type="EMBL" id="BNAT01000009">
    <property type="protein sequence ID" value="GHH87792.1"/>
    <property type="molecule type" value="Genomic_DNA"/>
</dbReference>
<evidence type="ECO:0000313" key="3">
    <source>
        <dbReference type="Proteomes" id="UP000603227"/>
    </source>
</evidence>
<dbReference type="RefSeq" id="WP_189782985.1">
    <property type="nucleotide sequence ID" value="NZ_BNAT01000009.1"/>
</dbReference>
<reference evidence="2" key="1">
    <citation type="journal article" date="2014" name="Int. J. Syst. Evol. Microbiol.">
        <title>Complete genome sequence of Corynebacterium casei LMG S-19264T (=DSM 44701T), isolated from a smear-ripened cheese.</title>
        <authorList>
            <consortium name="US DOE Joint Genome Institute (JGI-PGF)"/>
            <person name="Walter F."/>
            <person name="Albersmeier A."/>
            <person name="Kalinowski J."/>
            <person name="Ruckert C."/>
        </authorList>
    </citation>
    <scope>NUCLEOTIDE SEQUENCE</scope>
    <source>
        <strain evidence="2">CGMCC 4.7403</strain>
    </source>
</reference>
<keyword evidence="1" id="KW-0812">Transmembrane</keyword>
<keyword evidence="1" id="KW-1133">Transmembrane helix</keyword>
<organism evidence="2 3">
    <name type="scientific">Streptomyces capitiformicae</name>
    <dbReference type="NCBI Taxonomy" id="2014920"/>
    <lineage>
        <taxon>Bacteria</taxon>
        <taxon>Bacillati</taxon>
        <taxon>Actinomycetota</taxon>
        <taxon>Actinomycetes</taxon>
        <taxon>Kitasatosporales</taxon>
        <taxon>Streptomycetaceae</taxon>
        <taxon>Streptomyces</taxon>
    </lineage>
</organism>
<dbReference type="Proteomes" id="UP000603227">
    <property type="component" value="Unassembled WGS sequence"/>
</dbReference>
<keyword evidence="1" id="KW-0472">Membrane</keyword>